<name>A0AAW2HUB6_9NEOP</name>
<dbReference type="NCBIfam" id="TIGR00231">
    <property type="entry name" value="small_GTP"/>
    <property type="match status" value="1"/>
</dbReference>
<evidence type="ECO:0000256" key="5">
    <source>
        <dbReference type="ARBA" id="ARBA00023128"/>
    </source>
</evidence>
<dbReference type="GO" id="GO:0097177">
    <property type="term" value="F:mitochondrial ribosome binding"/>
    <property type="evidence" value="ECO:0007669"/>
    <property type="project" value="TreeGrafter"/>
</dbReference>
<dbReference type="InterPro" id="IPR027417">
    <property type="entry name" value="P-loop_NTPase"/>
</dbReference>
<keyword evidence="5 8" id="KW-0496">Mitochondrion</keyword>
<dbReference type="InterPro" id="IPR005225">
    <property type="entry name" value="Small_GTP-bd"/>
</dbReference>
<feature type="binding site" evidence="8">
    <location>
        <begin position="125"/>
        <end position="129"/>
    </location>
    <ligand>
        <name>GTP</name>
        <dbReference type="ChEBI" id="CHEBI:37565"/>
    </ligand>
</feature>
<accession>A0AAW2HUB6</accession>
<comment type="similarity">
    <text evidence="1">Belongs to the TRAFAC class translation factor GTPase superfamily. Classic translation factor GTPase family. LepA subfamily.</text>
</comment>
<dbReference type="GO" id="GO:0005525">
    <property type="term" value="F:GTP binding"/>
    <property type="evidence" value="ECO:0007669"/>
    <property type="project" value="UniProtKB-UniRule"/>
</dbReference>
<comment type="similarity">
    <text evidence="8">Belongs to the GTP-binding elongation factor family. LepA subfamily.</text>
</comment>
<dbReference type="InterPro" id="IPR013842">
    <property type="entry name" value="LepA_CTD"/>
</dbReference>
<dbReference type="InterPro" id="IPR009000">
    <property type="entry name" value="Transl_B-barrel_sf"/>
</dbReference>
<reference evidence="10" key="1">
    <citation type="journal article" date="2024" name="Gigascience">
        <title>Chromosome-level genome of the poultry shaft louse Menopon gallinae provides insight into the host-switching and adaptive evolution of parasitic lice.</title>
        <authorList>
            <person name="Xu Y."/>
            <person name="Ma L."/>
            <person name="Liu S."/>
            <person name="Liang Y."/>
            <person name="Liu Q."/>
            <person name="He Z."/>
            <person name="Tian L."/>
            <person name="Duan Y."/>
            <person name="Cai W."/>
            <person name="Li H."/>
            <person name="Song F."/>
        </authorList>
    </citation>
    <scope>NUCLEOTIDE SEQUENCE</scope>
    <source>
        <strain evidence="10">Cailab_2023a</strain>
    </source>
</reference>
<keyword evidence="4 8" id="KW-0378">Hydrolase</keyword>
<dbReference type="Gene3D" id="3.30.70.2570">
    <property type="entry name" value="Elongation factor 4, C-terminal domain"/>
    <property type="match status" value="1"/>
</dbReference>
<dbReference type="AlphaFoldDB" id="A0AAW2HUB6"/>
<dbReference type="Pfam" id="PF00009">
    <property type="entry name" value="GTP_EFTU"/>
    <property type="match status" value="1"/>
</dbReference>
<evidence type="ECO:0000259" key="9">
    <source>
        <dbReference type="PROSITE" id="PS51722"/>
    </source>
</evidence>
<dbReference type="FunFam" id="3.30.70.2570:FF:000001">
    <property type="entry name" value="Translation factor GUF1, mitochondrial"/>
    <property type="match status" value="1"/>
</dbReference>
<dbReference type="NCBIfam" id="TIGR01393">
    <property type="entry name" value="lepA"/>
    <property type="match status" value="1"/>
</dbReference>
<proteinExistence type="inferred from homology"/>
<dbReference type="FunFam" id="2.40.30.10:FF:000015">
    <property type="entry name" value="Translation factor GUF1, mitochondrial"/>
    <property type="match status" value="1"/>
</dbReference>
<dbReference type="Pfam" id="PF03144">
    <property type="entry name" value="GTP_EFTU_D2"/>
    <property type="match status" value="1"/>
</dbReference>
<dbReference type="InterPro" id="IPR000795">
    <property type="entry name" value="T_Tr_GTP-bd_dom"/>
</dbReference>
<dbReference type="PROSITE" id="PS51722">
    <property type="entry name" value="G_TR_2"/>
    <property type="match status" value="1"/>
</dbReference>
<dbReference type="InterPro" id="IPR035654">
    <property type="entry name" value="LepA_IV"/>
</dbReference>
<dbReference type="PANTHER" id="PTHR43512">
    <property type="entry name" value="TRANSLATION FACTOR GUF1-RELATED"/>
    <property type="match status" value="1"/>
</dbReference>
<dbReference type="SUPFAM" id="SSF50447">
    <property type="entry name" value="Translation proteins"/>
    <property type="match status" value="1"/>
</dbReference>
<comment type="function">
    <text evidence="8">Promotes mitochondrial protein synthesis. May act as a fidelity factor of the translation reaction, by catalyzing a one-codon backward translocation of tRNAs on improperly translocated ribosomes. Binds to mitochondrial ribosomes in a GTP-dependent manner.</text>
</comment>
<dbReference type="Gene3D" id="3.30.70.240">
    <property type="match status" value="1"/>
</dbReference>
<sequence>MISFPFRIVLKLRFAPTSNRVINLSSKNYERNIWLKLPYRQCSSQADVPVEHIRNFCIIAHVDHGKSTLADRILEITGAIPKDKGNKQVLDRLPVERERGITVKAVAASLRYPYKGTEYHLNLIDTPGHVDFSNEVSRSLSASQGVILLVSANEGIQAQTVSNFYLAFEKDLTIIPVLNKIDLPNANPDLVAADLYSAFDIEPSTVKYVSAKTGQGVKELLESIIELIPPPKVNREEPFKSLIIDSWYENYRGSVLFVYVSGGEVRVGNEITSYKNKKNYQVKTVAKLCPEETPVQVLRAGEVGIITCNMKNSKEAVVGDTLFEKGKDVGSIPPISNARAMVFAGMFSRNEKEREQLSYALDKLLLNDPSVTVNRETSPVLGSGWRLGFLGYLHMDVFRQRLEEEFDEDIILTAPSVTYKFKIKGEKHIKMYGGEEVAVSNPIKYPERTAIAEMYEPMILATIISPLEYSQIVFDECLARRGEEKESSSLSNSRTIMKFLMPLSEVILDFHDRLKSITSGFATYDYEDAGYALTKLSKLTVLLNGKEVEELAQIVHSSRATEVGRKLALKLKEFVPRQLISIAIQVVVDGKVVAREDIKPYRKDVTAKLYGGDITRAQKLLRAQAEGKKKMREIGKVRIHRDTFINVLKQG</sequence>
<evidence type="ECO:0000256" key="3">
    <source>
        <dbReference type="ARBA" id="ARBA00022792"/>
    </source>
</evidence>
<evidence type="ECO:0000256" key="8">
    <source>
        <dbReference type="HAMAP-Rule" id="MF_03137"/>
    </source>
</evidence>
<dbReference type="InterPro" id="IPR035647">
    <property type="entry name" value="EFG_III/V"/>
</dbReference>
<dbReference type="Gene3D" id="3.40.50.300">
    <property type="entry name" value="P-loop containing nucleotide triphosphate hydrolases"/>
    <property type="match status" value="1"/>
</dbReference>
<comment type="caution">
    <text evidence="10">The sequence shown here is derived from an EMBL/GenBank/DDBJ whole genome shotgun (WGS) entry which is preliminary data.</text>
</comment>
<dbReference type="InterPro" id="IPR000640">
    <property type="entry name" value="EFG_V-like"/>
</dbReference>
<dbReference type="InterPro" id="IPR004161">
    <property type="entry name" value="EFTu-like_2"/>
</dbReference>
<feature type="binding site" evidence="8">
    <location>
        <begin position="179"/>
        <end position="182"/>
    </location>
    <ligand>
        <name>GTP</name>
        <dbReference type="ChEBI" id="CHEBI:37565"/>
    </ligand>
</feature>
<dbReference type="Gene3D" id="3.30.70.870">
    <property type="entry name" value="Elongation Factor G (Translational Gtpase), domain 3"/>
    <property type="match status" value="1"/>
</dbReference>
<dbReference type="EC" id="3.6.5.n1" evidence="8"/>
<organism evidence="10">
    <name type="scientific">Menopon gallinae</name>
    <name type="common">poultry shaft louse</name>
    <dbReference type="NCBI Taxonomy" id="328185"/>
    <lineage>
        <taxon>Eukaryota</taxon>
        <taxon>Metazoa</taxon>
        <taxon>Ecdysozoa</taxon>
        <taxon>Arthropoda</taxon>
        <taxon>Hexapoda</taxon>
        <taxon>Insecta</taxon>
        <taxon>Pterygota</taxon>
        <taxon>Neoptera</taxon>
        <taxon>Paraneoptera</taxon>
        <taxon>Psocodea</taxon>
        <taxon>Troctomorpha</taxon>
        <taxon>Phthiraptera</taxon>
        <taxon>Amblycera</taxon>
        <taxon>Menoponidae</taxon>
        <taxon>Menopon</taxon>
    </lineage>
</organism>
<dbReference type="SUPFAM" id="SSF54980">
    <property type="entry name" value="EF-G C-terminal domain-like"/>
    <property type="match status" value="2"/>
</dbReference>
<dbReference type="HAMAP" id="MF_00071">
    <property type="entry name" value="LepA"/>
    <property type="match status" value="1"/>
</dbReference>
<dbReference type="PRINTS" id="PR00315">
    <property type="entry name" value="ELONGATNFCT"/>
</dbReference>
<keyword evidence="3 8" id="KW-0999">Mitochondrion inner membrane</keyword>
<evidence type="ECO:0000313" key="10">
    <source>
        <dbReference type="EMBL" id="KAL0273458.1"/>
    </source>
</evidence>
<evidence type="ECO:0000256" key="6">
    <source>
        <dbReference type="ARBA" id="ARBA00023134"/>
    </source>
</evidence>
<dbReference type="Gene3D" id="2.40.30.10">
    <property type="entry name" value="Translation factors"/>
    <property type="match status" value="1"/>
</dbReference>
<comment type="subcellular location">
    <subcellularLocation>
        <location evidence="8">Mitochondrion inner membrane</location>
        <topology evidence="8">Peripheral membrane protein</topology>
        <orientation evidence="8">Matrix side</orientation>
    </subcellularLocation>
</comment>
<dbReference type="EMBL" id="JARGDH010000003">
    <property type="protein sequence ID" value="KAL0273458.1"/>
    <property type="molecule type" value="Genomic_DNA"/>
</dbReference>
<dbReference type="Pfam" id="PF00679">
    <property type="entry name" value="EFG_C"/>
    <property type="match status" value="1"/>
</dbReference>
<dbReference type="GO" id="GO:0045727">
    <property type="term" value="P:positive regulation of translation"/>
    <property type="evidence" value="ECO:0007669"/>
    <property type="project" value="UniProtKB-UniRule"/>
</dbReference>
<dbReference type="GO" id="GO:0003924">
    <property type="term" value="F:GTPase activity"/>
    <property type="evidence" value="ECO:0007669"/>
    <property type="project" value="UniProtKB-UniRule"/>
</dbReference>
<keyword evidence="2 8" id="KW-0547">Nucleotide-binding</keyword>
<dbReference type="InterPro" id="IPR006297">
    <property type="entry name" value="EF-4"/>
</dbReference>
<dbReference type="GO" id="GO:0005743">
    <property type="term" value="C:mitochondrial inner membrane"/>
    <property type="evidence" value="ECO:0007669"/>
    <property type="project" value="UniProtKB-SubCell"/>
</dbReference>
<feature type="domain" description="Tr-type G" evidence="9">
    <location>
        <begin position="51"/>
        <end position="232"/>
    </location>
</feature>
<dbReference type="FunFam" id="3.30.70.240:FF:000007">
    <property type="entry name" value="Translation factor GUF1, mitochondrial"/>
    <property type="match status" value="1"/>
</dbReference>
<dbReference type="FunFam" id="3.30.70.870:FF:000004">
    <property type="entry name" value="Translation factor GUF1, mitochondrial"/>
    <property type="match status" value="1"/>
</dbReference>
<protein>
    <recommendedName>
        <fullName evidence="8">Translation factor GUF1 homolog, mitochondrial</fullName>
        <ecNumber evidence="8">3.6.5.n1</ecNumber>
    </recommendedName>
    <alternativeName>
        <fullName evidence="8">Elongation factor 4 homolog</fullName>
        <shortName evidence="8">EF-4</shortName>
    </alternativeName>
    <alternativeName>
        <fullName evidence="8">GTPase GUF1 homolog</fullName>
    </alternativeName>
    <alternativeName>
        <fullName evidence="8">Ribosomal back-translocase</fullName>
    </alternativeName>
</protein>
<dbReference type="InterPro" id="IPR038363">
    <property type="entry name" value="LepA_C_sf"/>
</dbReference>
<evidence type="ECO:0000256" key="4">
    <source>
        <dbReference type="ARBA" id="ARBA00022801"/>
    </source>
</evidence>
<gene>
    <name evidence="10" type="ORF">PYX00_006114</name>
</gene>
<keyword evidence="8" id="KW-0648">Protein biosynthesis</keyword>
<dbReference type="CDD" id="cd01890">
    <property type="entry name" value="LepA"/>
    <property type="match status" value="1"/>
</dbReference>
<dbReference type="GO" id="GO:0006412">
    <property type="term" value="P:translation"/>
    <property type="evidence" value="ECO:0007669"/>
    <property type="project" value="UniProtKB-KW"/>
</dbReference>
<dbReference type="Pfam" id="PF06421">
    <property type="entry name" value="LepA_C"/>
    <property type="match status" value="1"/>
</dbReference>
<evidence type="ECO:0000256" key="7">
    <source>
        <dbReference type="ARBA" id="ARBA00023136"/>
    </source>
</evidence>
<dbReference type="GO" id="GO:0005759">
    <property type="term" value="C:mitochondrial matrix"/>
    <property type="evidence" value="ECO:0007669"/>
    <property type="project" value="UniProtKB-UniRule"/>
</dbReference>
<dbReference type="SUPFAM" id="SSF52540">
    <property type="entry name" value="P-loop containing nucleoside triphosphate hydrolases"/>
    <property type="match status" value="1"/>
</dbReference>
<feature type="binding site" evidence="8">
    <location>
        <begin position="60"/>
        <end position="67"/>
    </location>
    <ligand>
        <name>GTP</name>
        <dbReference type="ChEBI" id="CHEBI:37565"/>
    </ligand>
</feature>
<comment type="catalytic activity">
    <reaction evidence="8">
        <text>GTP + H2O = GDP + phosphate + H(+)</text>
        <dbReference type="Rhea" id="RHEA:19669"/>
        <dbReference type="ChEBI" id="CHEBI:15377"/>
        <dbReference type="ChEBI" id="CHEBI:15378"/>
        <dbReference type="ChEBI" id="CHEBI:37565"/>
        <dbReference type="ChEBI" id="CHEBI:43474"/>
        <dbReference type="ChEBI" id="CHEBI:58189"/>
        <dbReference type="EC" id="3.6.5.n1"/>
    </reaction>
</comment>
<dbReference type="CDD" id="cd03709">
    <property type="entry name" value="lepA_C"/>
    <property type="match status" value="1"/>
</dbReference>
<keyword evidence="6 8" id="KW-0342">GTP-binding</keyword>
<evidence type="ECO:0000256" key="2">
    <source>
        <dbReference type="ARBA" id="ARBA00022741"/>
    </source>
</evidence>
<evidence type="ECO:0000256" key="1">
    <source>
        <dbReference type="ARBA" id="ARBA00005454"/>
    </source>
</evidence>
<keyword evidence="7 8" id="KW-0472">Membrane</keyword>
<dbReference type="FunFam" id="3.40.50.300:FF:000078">
    <property type="entry name" value="Elongation factor 4"/>
    <property type="match status" value="1"/>
</dbReference>
<dbReference type="PANTHER" id="PTHR43512:SF7">
    <property type="entry name" value="TRANSLATION FACTOR GUF1, MITOCHONDRIAL"/>
    <property type="match status" value="1"/>
</dbReference>